<proteinExistence type="inferred from homology"/>
<comment type="caution">
    <text evidence="12">The sequence shown here is derived from an EMBL/GenBank/DDBJ whole genome shotgun (WGS) entry which is preliminary data.</text>
</comment>
<keyword evidence="7" id="KW-0999">Mitochondrion inner membrane</keyword>
<reference evidence="12 13" key="1">
    <citation type="submission" date="2023-09" db="EMBL/GenBank/DDBJ databases">
        <title>Pangenome analysis of Batrachochytrium dendrobatidis and related Chytrids.</title>
        <authorList>
            <person name="Yacoub M.N."/>
            <person name="Stajich J.E."/>
            <person name="James T.Y."/>
        </authorList>
    </citation>
    <scope>NUCLEOTIDE SEQUENCE [LARGE SCALE GENOMIC DNA]</scope>
    <source>
        <strain evidence="12 13">JEL0888</strain>
    </source>
</reference>
<keyword evidence="6 11" id="KW-0812">Transmembrane</keyword>
<evidence type="ECO:0000313" key="12">
    <source>
        <dbReference type="EMBL" id="KAL2915693.1"/>
    </source>
</evidence>
<comment type="similarity">
    <text evidence="3">Belongs to the COX16 family.</text>
</comment>
<evidence type="ECO:0000256" key="3">
    <source>
        <dbReference type="ARBA" id="ARBA00008370"/>
    </source>
</evidence>
<accession>A0ABR4N843</accession>
<gene>
    <name evidence="12" type="primary">COX16</name>
    <name evidence="12" type="ORF">HK105_204637</name>
</gene>
<protein>
    <recommendedName>
        <fullName evidence="4">Cytochrome c oxidase assembly protein COX16, mitochondrial</fullName>
    </recommendedName>
    <alternativeName>
        <fullName evidence="5">Cytochrome c oxidase assembly protein cox16, mitochondrial</fullName>
    </alternativeName>
</protein>
<sequence>MAMQAALRRLARRASKSPLAFGVPFMGMVVLGAYGLSFLTQVKYDYIDAKYRT</sequence>
<evidence type="ECO:0000256" key="10">
    <source>
        <dbReference type="ARBA" id="ARBA00023136"/>
    </source>
</evidence>
<evidence type="ECO:0000256" key="4">
    <source>
        <dbReference type="ARBA" id="ARBA00015368"/>
    </source>
</evidence>
<dbReference type="Pfam" id="PF14138">
    <property type="entry name" value="COX16"/>
    <property type="match status" value="1"/>
</dbReference>
<keyword evidence="10 11" id="KW-0472">Membrane</keyword>
<name>A0ABR4N843_9FUNG</name>
<evidence type="ECO:0000256" key="11">
    <source>
        <dbReference type="SAM" id="Phobius"/>
    </source>
</evidence>
<feature type="non-terminal residue" evidence="12">
    <location>
        <position position="53"/>
    </location>
</feature>
<comment type="function">
    <text evidence="1">Required for the assembly of the mitochondrial respiratory chain complex IV (CIV), also known as cytochrome c oxidase. May participate in merging the COX1 and COX2 assembly lines.</text>
</comment>
<dbReference type="InterPro" id="IPR020164">
    <property type="entry name" value="Cyt_c_Oxase_assmbl_COX16"/>
</dbReference>
<keyword evidence="13" id="KW-1185">Reference proteome</keyword>
<evidence type="ECO:0000256" key="8">
    <source>
        <dbReference type="ARBA" id="ARBA00022989"/>
    </source>
</evidence>
<evidence type="ECO:0000256" key="6">
    <source>
        <dbReference type="ARBA" id="ARBA00022692"/>
    </source>
</evidence>
<evidence type="ECO:0000256" key="2">
    <source>
        <dbReference type="ARBA" id="ARBA00004434"/>
    </source>
</evidence>
<evidence type="ECO:0000256" key="9">
    <source>
        <dbReference type="ARBA" id="ARBA00023128"/>
    </source>
</evidence>
<dbReference type="Proteomes" id="UP001527925">
    <property type="component" value="Unassembled WGS sequence"/>
</dbReference>
<organism evidence="12 13">
    <name type="scientific">Polyrhizophydium stewartii</name>
    <dbReference type="NCBI Taxonomy" id="2732419"/>
    <lineage>
        <taxon>Eukaryota</taxon>
        <taxon>Fungi</taxon>
        <taxon>Fungi incertae sedis</taxon>
        <taxon>Chytridiomycota</taxon>
        <taxon>Chytridiomycota incertae sedis</taxon>
        <taxon>Chytridiomycetes</taxon>
        <taxon>Rhizophydiales</taxon>
        <taxon>Rhizophydiales incertae sedis</taxon>
        <taxon>Polyrhizophydium</taxon>
    </lineage>
</organism>
<evidence type="ECO:0000313" key="13">
    <source>
        <dbReference type="Proteomes" id="UP001527925"/>
    </source>
</evidence>
<keyword evidence="8 11" id="KW-1133">Transmembrane helix</keyword>
<dbReference type="EMBL" id="JADGIZ020000021">
    <property type="protein sequence ID" value="KAL2915693.1"/>
    <property type="molecule type" value="Genomic_DNA"/>
</dbReference>
<evidence type="ECO:0000256" key="5">
    <source>
        <dbReference type="ARBA" id="ARBA00019222"/>
    </source>
</evidence>
<comment type="subcellular location">
    <subcellularLocation>
        <location evidence="2">Mitochondrion inner membrane</location>
        <topology evidence="2">Single-pass membrane protein</topology>
    </subcellularLocation>
</comment>
<keyword evidence="9" id="KW-0496">Mitochondrion</keyword>
<evidence type="ECO:0000256" key="7">
    <source>
        <dbReference type="ARBA" id="ARBA00022792"/>
    </source>
</evidence>
<evidence type="ECO:0000256" key="1">
    <source>
        <dbReference type="ARBA" id="ARBA00002490"/>
    </source>
</evidence>
<feature type="transmembrane region" description="Helical" evidence="11">
    <location>
        <begin position="21"/>
        <end position="39"/>
    </location>
</feature>